<dbReference type="AlphaFoldDB" id="A0A1J5E5P7"/>
<dbReference type="Proteomes" id="UP000183085">
    <property type="component" value="Unassembled WGS sequence"/>
</dbReference>
<gene>
    <name evidence="1" type="ORF">AUJ95_07310</name>
</gene>
<sequence length="60" mass="7285">MKKSKFNCVKMKRCGAETVEKKTRTMTGEEEYKFWIEQTQNLKQLQKLKLQRNKVQYVNI</sequence>
<accession>A0A1J5E5P7</accession>
<reference evidence="1 2" key="1">
    <citation type="journal article" date="2016" name="Environ. Microbiol.">
        <title>Genomic resolution of a cold subsurface aquifer community provides metabolic insights for novel microbes adapted to high CO concentrations.</title>
        <authorList>
            <person name="Probst A.J."/>
            <person name="Castelle C.J."/>
            <person name="Singh A."/>
            <person name="Brown C.T."/>
            <person name="Anantharaman K."/>
            <person name="Sharon I."/>
            <person name="Hug L.A."/>
            <person name="Burstein D."/>
            <person name="Emerson J.B."/>
            <person name="Thomas B.C."/>
            <person name="Banfield J.F."/>
        </authorList>
    </citation>
    <scope>NUCLEOTIDE SEQUENCE [LARGE SCALE GENOMIC DNA]</scope>
    <source>
        <strain evidence="1">CG2_30_40_21</strain>
    </source>
</reference>
<dbReference type="STRING" id="1817895.AUJ95_07310"/>
<protein>
    <submittedName>
        <fullName evidence="1">Uncharacterized protein</fullName>
    </submittedName>
</protein>
<name>A0A1J5E5P7_9BACT</name>
<dbReference type="EMBL" id="MNYI01000190">
    <property type="protein sequence ID" value="OIP38032.1"/>
    <property type="molecule type" value="Genomic_DNA"/>
</dbReference>
<comment type="caution">
    <text evidence="1">The sequence shown here is derived from an EMBL/GenBank/DDBJ whole genome shotgun (WGS) entry which is preliminary data.</text>
</comment>
<evidence type="ECO:0000313" key="2">
    <source>
        <dbReference type="Proteomes" id="UP000183085"/>
    </source>
</evidence>
<organism evidence="1 2">
    <name type="scientific">Candidatus Desantisbacteria bacterium CG2_30_40_21</name>
    <dbReference type="NCBI Taxonomy" id="1817895"/>
    <lineage>
        <taxon>Bacteria</taxon>
        <taxon>Candidatus Desantisiibacteriota</taxon>
    </lineage>
</organism>
<evidence type="ECO:0000313" key="1">
    <source>
        <dbReference type="EMBL" id="OIP38032.1"/>
    </source>
</evidence>
<proteinExistence type="predicted"/>